<gene>
    <name evidence="1" type="ORF">FHS13_003814</name>
</gene>
<dbReference type="AlphaFoldDB" id="A0A841IZF7"/>
<dbReference type="Proteomes" id="UP000536604">
    <property type="component" value="Unassembled WGS sequence"/>
</dbReference>
<keyword evidence="2" id="KW-1185">Reference proteome</keyword>
<name>A0A841IZF7_9ACTN</name>
<organism evidence="1 2">
    <name type="scientific">Nocardiopsis algeriensis</name>
    <dbReference type="NCBI Taxonomy" id="1478215"/>
    <lineage>
        <taxon>Bacteria</taxon>
        <taxon>Bacillati</taxon>
        <taxon>Actinomycetota</taxon>
        <taxon>Actinomycetes</taxon>
        <taxon>Streptosporangiales</taxon>
        <taxon>Nocardiopsidaceae</taxon>
        <taxon>Nocardiopsis</taxon>
    </lineage>
</organism>
<evidence type="ECO:0000313" key="1">
    <source>
        <dbReference type="EMBL" id="MBB6121835.1"/>
    </source>
</evidence>
<proteinExistence type="predicted"/>
<dbReference type="EMBL" id="JACHJO010000012">
    <property type="protein sequence ID" value="MBB6121835.1"/>
    <property type="molecule type" value="Genomic_DNA"/>
</dbReference>
<comment type="caution">
    <text evidence="1">The sequence shown here is derived from an EMBL/GenBank/DDBJ whole genome shotgun (WGS) entry which is preliminary data.</text>
</comment>
<sequence>MDEAELDRELARLTRMWHVQRQNLRMGVPA</sequence>
<evidence type="ECO:0000313" key="2">
    <source>
        <dbReference type="Proteomes" id="UP000536604"/>
    </source>
</evidence>
<protein>
    <submittedName>
        <fullName evidence="1">Uncharacterized protein</fullName>
    </submittedName>
</protein>
<reference evidence="1 2" key="1">
    <citation type="submission" date="2020-08" db="EMBL/GenBank/DDBJ databases">
        <title>Genomic Encyclopedia of Type Strains, Phase III (KMG-III): the genomes of soil and plant-associated and newly described type strains.</title>
        <authorList>
            <person name="Whitman W."/>
        </authorList>
    </citation>
    <scope>NUCLEOTIDE SEQUENCE [LARGE SCALE GENOMIC DNA]</scope>
    <source>
        <strain evidence="1 2">CECT 8712</strain>
    </source>
</reference>
<accession>A0A841IZF7</accession>